<evidence type="ECO:0000313" key="1">
    <source>
        <dbReference type="EMBL" id="QWT56454.1"/>
    </source>
</evidence>
<name>A0A8F2F3S0_9CAUD</name>
<proteinExistence type="predicted"/>
<keyword evidence="2" id="KW-1185">Reference proteome</keyword>
<evidence type="ECO:0000313" key="2">
    <source>
        <dbReference type="Proteomes" id="UP000693762"/>
    </source>
</evidence>
<dbReference type="Proteomes" id="UP000693762">
    <property type="component" value="Segment"/>
</dbReference>
<accession>A0A8F2F3S0</accession>
<dbReference type="EMBL" id="MZ221764">
    <property type="protein sequence ID" value="QWT56454.1"/>
    <property type="molecule type" value="Genomic_DNA"/>
</dbReference>
<organism evidence="1 2">
    <name type="scientific">Klebsiella phage ABTNL-2</name>
    <dbReference type="NCBI Taxonomy" id="2849097"/>
    <lineage>
        <taxon>Viruses</taxon>
        <taxon>Duplodnaviria</taxon>
        <taxon>Heunggongvirae</taxon>
        <taxon>Uroviricota</taxon>
        <taxon>Caudoviricetes</taxon>
        <taxon>Drexlerviridae</taxon>
        <taxon>Webervirus</taxon>
        <taxon>Webervirus ABTNL2</taxon>
    </lineage>
</organism>
<sequence>MQGDRRMQQFESRGKTYNLPDTATHAAPGACAGVYFKDGDSWFFMGDVIGDVPPKKCGLLLGFYDHDVVELKPKRVPFAFWNKIKGAIFK</sequence>
<protein>
    <submittedName>
        <fullName evidence="1">Uncharacterized protein</fullName>
    </submittedName>
</protein>
<reference evidence="1" key="1">
    <citation type="submission" date="2021-05" db="EMBL/GenBank/DDBJ databases">
        <title>Genome analysis of Klebsiella pneumoniae phage.</title>
        <authorList>
            <person name="Liu X."/>
            <person name="Xu Y."/>
            <person name="Li G."/>
        </authorList>
    </citation>
    <scope>NUCLEOTIDE SEQUENCE</scope>
</reference>